<dbReference type="InterPro" id="IPR045840">
    <property type="entry name" value="Ariadne"/>
</dbReference>
<dbReference type="InterPro" id="IPR044066">
    <property type="entry name" value="TRIAD_supradom"/>
</dbReference>
<feature type="region of interest" description="Disordered" evidence="11">
    <location>
        <begin position="875"/>
        <end position="1062"/>
    </location>
</feature>
<gene>
    <name evidence="14" type="ORF">PoB_004735100</name>
</gene>
<evidence type="ECO:0000259" key="13">
    <source>
        <dbReference type="PROSITE" id="PS51873"/>
    </source>
</evidence>
<feature type="domain" description="RING-type" evidence="13">
    <location>
        <begin position="1"/>
        <end position="254"/>
    </location>
</feature>
<feature type="compositionally biased region" description="Basic and acidic residues" evidence="11">
    <location>
        <begin position="694"/>
        <end position="706"/>
    </location>
</feature>
<dbReference type="CDD" id="cd20361">
    <property type="entry name" value="Rcat_RBR_ANKIB1"/>
    <property type="match status" value="1"/>
</dbReference>
<feature type="compositionally biased region" description="Low complexity" evidence="11">
    <location>
        <begin position="1325"/>
        <end position="1338"/>
    </location>
</feature>
<dbReference type="GO" id="GO:0061630">
    <property type="term" value="F:ubiquitin protein ligase activity"/>
    <property type="evidence" value="ECO:0007669"/>
    <property type="project" value="UniProtKB-EC"/>
</dbReference>
<feature type="compositionally biased region" description="Pro residues" evidence="11">
    <location>
        <begin position="1368"/>
        <end position="1379"/>
    </location>
</feature>
<dbReference type="GO" id="GO:0008270">
    <property type="term" value="F:zinc ion binding"/>
    <property type="evidence" value="ECO:0007669"/>
    <property type="project" value="UniProtKB-KW"/>
</dbReference>
<comment type="catalytic activity">
    <reaction evidence="1">
        <text>[E2 ubiquitin-conjugating enzyme]-S-ubiquitinyl-L-cysteine + [acceptor protein]-L-lysine = [E2 ubiquitin-conjugating enzyme]-L-cysteine + [acceptor protein]-N(6)-ubiquitinyl-L-lysine.</text>
        <dbReference type="EC" id="2.3.2.31"/>
    </reaction>
</comment>
<keyword evidence="7 10" id="KW-0863">Zinc-finger</keyword>
<dbReference type="InterPro" id="IPR031127">
    <property type="entry name" value="E3_UB_ligase_RBR"/>
</dbReference>
<feature type="region of interest" description="Disordered" evidence="11">
    <location>
        <begin position="418"/>
        <end position="442"/>
    </location>
</feature>
<dbReference type="CDD" id="cd20346">
    <property type="entry name" value="BRcat_RBR_ANKIB1"/>
    <property type="match status" value="1"/>
</dbReference>
<organism evidence="14 15">
    <name type="scientific">Plakobranchus ocellatus</name>
    <dbReference type="NCBI Taxonomy" id="259542"/>
    <lineage>
        <taxon>Eukaryota</taxon>
        <taxon>Metazoa</taxon>
        <taxon>Spiralia</taxon>
        <taxon>Lophotrochozoa</taxon>
        <taxon>Mollusca</taxon>
        <taxon>Gastropoda</taxon>
        <taxon>Heterobranchia</taxon>
        <taxon>Euthyneura</taxon>
        <taxon>Panpulmonata</taxon>
        <taxon>Sacoglossa</taxon>
        <taxon>Placobranchoidea</taxon>
        <taxon>Plakobranchidae</taxon>
        <taxon>Plakobranchus</taxon>
    </lineage>
</organism>
<evidence type="ECO:0000256" key="4">
    <source>
        <dbReference type="ARBA" id="ARBA00022679"/>
    </source>
</evidence>
<dbReference type="FunFam" id="1.20.120.1750:FF:000003">
    <property type="entry name" value="RBR-type E3 ubiquitin transferase"/>
    <property type="match status" value="1"/>
</dbReference>
<dbReference type="Pfam" id="PF19422">
    <property type="entry name" value="Ariadne"/>
    <property type="match status" value="1"/>
</dbReference>
<comment type="similarity">
    <text evidence="2">Belongs to the RBR family. Ariadne subfamily.</text>
</comment>
<feature type="region of interest" description="Disordered" evidence="11">
    <location>
        <begin position="1089"/>
        <end position="1144"/>
    </location>
</feature>
<evidence type="ECO:0000256" key="10">
    <source>
        <dbReference type="PROSITE-ProRule" id="PRU00175"/>
    </source>
</evidence>
<evidence type="ECO:0000256" key="2">
    <source>
        <dbReference type="ARBA" id="ARBA00005884"/>
    </source>
</evidence>
<evidence type="ECO:0000256" key="6">
    <source>
        <dbReference type="ARBA" id="ARBA00022737"/>
    </source>
</evidence>
<evidence type="ECO:0000256" key="1">
    <source>
        <dbReference type="ARBA" id="ARBA00001798"/>
    </source>
</evidence>
<evidence type="ECO:0000256" key="8">
    <source>
        <dbReference type="ARBA" id="ARBA00022786"/>
    </source>
</evidence>
<keyword evidence="15" id="KW-1185">Reference proteome</keyword>
<feature type="compositionally biased region" description="Basic and acidic residues" evidence="11">
    <location>
        <begin position="1199"/>
        <end position="1214"/>
    </location>
</feature>
<comment type="caution">
    <text evidence="14">The sequence shown here is derived from an EMBL/GenBank/DDBJ whole genome shotgun (WGS) entry which is preliminary data.</text>
</comment>
<dbReference type="Gene3D" id="3.30.40.10">
    <property type="entry name" value="Zinc/RING finger domain, C3HC4 (zinc finger)"/>
    <property type="match status" value="1"/>
</dbReference>
<keyword evidence="8" id="KW-0833">Ubl conjugation pathway</keyword>
<feature type="compositionally biased region" description="Basic and acidic residues" evidence="11">
    <location>
        <begin position="1089"/>
        <end position="1129"/>
    </location>
</feature>
<feature type="region of interest" description="Disordered" evidence="11">
    <location>
        <begin position="1305"/>
        <end position="1430"/>
    </location>
</feature>
<evidence type="ECO:0000259" key="12">
    <source>
        <dbReference type="PROSITE" id="PS50089"/>
    </source>
</evidence>
<dbReference type="Pfam" id="PF01485">
    <property type="entry name" value="IBR"/>
    <property type="match status" value="1"/>
</dbReference>
<dbReference type="SMART" id="SM00647">
    <property type="entry name" value="IBR"/>
    <property type="match status" value="2"/>
</dbReference>
<feature type="region of interest" description="Disordered" evidence="11">
    <location>
        <begin position="1534"/>
        <end position="1556"/>
    </location>
</feature>
<feature type="compositionally biased region" description="Basic residues" evidence="11">
    <location>
        <begin position="1226"/>
        <end position="1243"/>
    </location>
</feature>
<evidence type="ECO:0000256" key="9">
    <source>
        <dbReference type="ARBA" id="ARBA00022833"/>
    </source>
</evidence>
<dbReference type="FunFam" id="3.30.40.10:FF:000019">
    <property type="entry name" value="RBR-type E3 ubiquitin transferase"/>
    <property type="match status" value="1"/>
</dbReference>
<keyword evidence="4" id="KW-0808">Transferase</keyword>
<dbReference type="PROSITE" id="PS50089">
    <property type="entry name" value="ZF_RING_2"/>
    <property type="match status" value="1"/>
</dbReference>
<feature type="non-terminal residue" evidence="14">
    <location>
        <position position="1"/>
    </location>
</feature>
<dbReference type="Pfam" id="PF22191">
    <property type="entry name" value="IBR_1"/>
    <property type="match status" value="1"/>
</dbReference>
<keyword evidence="6" id="KW-0677">Repeat</keyword>
<evidence type="ECO:0000313" key="14">
    <source>
        <dbReference type="EMBL" id="GFO20846.1"/>
    </source>
</evidence>
<feature type="compositionally biased region" description="Polar residues" evidence="11">
    <location>
        <begin position="1170"/>
        <end position="1184"/>
    </location>
</feature>
<feature type="compositionally biased region" description="Polar residues" evidence="11">
    <location>
        <begin position="941"/>
        <end position="956"/>
    </location>
</feature>
<sequence length="1556" mass="170070">CDICADLFLLAEEPVHMTCSHRFCKDCWEKYLNLKIQEGDAHHITCPAYGCSMLVPVDIIEGIVSRDMALRYLQFDIKAFVDSNPDMKWCPAPGCGRAVKLPDIEGAGANDIAGGTMARSLGCGGAGARRSKIPSDTSRGVDCGMGHYFCWECLEESHEPCSCDNWTKWFQKISEVKPETLDGTEQETELAANCLWLVTNSKACPNCKSPIQKNEGCNHMKCSKCKFDFCWVCLEPWKRHNTSTGGYFKCNRFEVVKKVEEQSVQMVTEAETKNKHIQELNRFVHYYTRFKNHENSYRLEEPLLKTAKDKMMKLAEAVTDNATANTETRFVEEAVQQLLKARRVLKCSYVYGFYLDGPGYKKIVFEFMQTELEECTEILSQMVNRLYLRTPRRRIVEQARAVQRKRLEFISAISKGLVPPETPPAARKGKKKRKQSGETVEDEDLRKAILASIQEVDPANPWIKDASGRHTNVATLLEWPAEDSEDSDGEVETREKRERIGKCHRAGCNKVRARNPKTNEIHDYCSMWCLLIAQEEENKEEGEGMSEIVLDEHMELLRALEMSRLQYLQDSGLLHVPRASQDMDSPEPSAAGRPKQRQHARPRSNSTGQQESKGSRRSKSGSNAKDSSAGISSMEELGLELQRFQELSSAFPTRGADHSDLIGAYSEASGAASASPMETPHLSLASWLPPSPESSHDKSGRRDEVRSTIVPRVPNKSVEDLYCIDEPQASASTLLLRPADAESLASRAAVSSSMASACSSTLTSEPGPEGQTEVYDGDVSSSCLIHARSDDNLSRTSNPNAAASSMSLKAGPSASPESVGDNNSDPSNALNLFGSMFGAIKNISVSNIHARESDKTKDFLTKDLASIFSGWDLEDEEEAGKSSTASASTSSGVRLSAAPVSSSSEELSLWPLPPLHVTSGADSLDQKQSTGSGYARRPLTLDTSGASGGSIPTGSVSYDVRGRKSNKKQEVSKGKGKVLSYSSSPKRDAGSVKNSNIRWAEQRSREKYCLPPGPEQPIEDSSEQKPTAAKKKAWKLEASAVGDTRQDVGRWGSSSRHDESADDVSLLQMAENLLQMTADVHSRMQEVENGIHDLENTRGDSRRMRPRECGEKHEDKEKLAVGDRWRESSNTKNTKKLLGKEEKETRILFRLPKSAWSLEGYESEGDEDNTASLSSLTDNSQWRLETQKKPPSSPRQAPSRKEAVASGDAKDKRTGSAGVSECSSKGSRKKSSGKSSKKSKHKPQAVALMSDAGGQIHEVSVTVNSSAGSLSPKERARTGRVYAAHKESDDLLYASPALRRPDHKTAVLARDSDRGPHTSRAGCGSDNFPSSLFSSSVPPEDEYDDIDMGSNFLTTGQGAEAWSSFPLFPSPPPPAPPSPTSQSKSEEQSINSSAATKSLSTSALTKDCCAESSVRPEDTKQHSPASRSPQNIIQYSLRRNIFSAVDADDNISGSMVDEQSNDCCGVEKGGFVFQTDDCTDTADRSAITSTVTAAATAASALLASDHGEITVSDAENWEDAIAVLPNDERVSLIRGSTASRSQSNTDTNEDGGSIYV</sequence>
<accession>A0AAV4BBW2</accession>
<dbReference type="InterPro" id="IPR001841">
    <property type="entry name" value="Znf_RING"/>
</dbReference>
<dbReference type="InterPro" id="IPR047564">
    <property type="entry name" value="Rcat_RBR_ANKIB1"/>
</dbReference>
<dbReference type="GO" id="GO:0016567">
    <property type="term" value="P:protein ubiquitination"/>
    <property type="evidence" value="ECO:0007669"/>
    <property type="project" value="InterPro"/>
</dbReference>
<dbReference type="PROSITE" id="PS51873">
    <property type="entry name" value="TRIAD"/>
    <property type="match status" value="1"/>
</dbReference>
<feature type="compositionally biased region" description="Low complexity" evidence="11">
    <location>
        <begin position="1392"/>
        <end position="1406"/>
    </location>
</feature>
<keyword evidence="5" id="KW-0479">Metal-binding</keyword>
<evidence type="ECO:0000256" key="5">
    <source>
        <dbReference type="ARBA" id="ARBA00022723"/>
    </source>
</evidence>
<feature type="compositionally biased region" description="Polar residues" evidence="11">
    <location>
        <begin position="1534"/>
        <end position="1546"/>
    </location>
</feature>
<reference evidence="14 15" key="1">
    <citation type="journal article" date="2021" name="Elife">
        <title>Chloroplast acquisition without the gene transfer in kleptoplastic sea slugs, Plakobranchus ocellatus.</title>
        <authorList>
            <person name="Maeda T."/>
            <person name="Takahashi S."/>
            <person name="Yoshida T."/>
            <person name="Shimamura S."/>
            <person name="Takaki Y."/>
            <person name="Nagai Y."/>
            <person name="Toyoda A."/>
            <person name="Suzuki Y."/>
            <person name="Arimoto A."/>
            <person name="Ishii H."/>
            <person name="Satoh N."/>
            <person name="Nishiyama T."/>
            <person name="Hasebe M."/>
            <person name="Maruyama T."/>
            <person name="Minagawa J."/>
            <person name="Obokata J."/>
            <person name="Shigenobu S."/>
        </authorList>
    </citation>
    <scope>NUCLEOTIDE SEQUENCE [LARGE SCALE GENOMIC DNA]</scope>
</reference>
<feature type="region of interest" description="Disordered" evidence="11">
    <location>
        <begin position="1160"/>
        <end position="1280"/>
    </location>
</feature>
<dbReference type="PANTHER" id="PTHR11685">
    <property type="entry name" value="RBR FAMILY RING FINGER AND IBR DOMAIN-CONTAINING"/>
    <property type="match status" value="1"/>
</dbReference>
<keyword evidence="9" id="KW-0862">Zinc</keyword>
<feature type="compositionally biased region" description="Low complexity" evidence="11">
    <location>
        <begin position="882"/>
        <end position="910"/>
    </location>
</feature>
<dbReference type="SUPFAM" id="SSF57850">
    <property type="entry name" value="RING/U-box"/>
    <property type="match status" value="2"/>
</dbReference>
<protein>
    <recommendedName>
        <fullName evidence="3">RBR-type E3 ubiquitin transferase</fullName>
        <ecNumber evidence="3">2.3.2.31</ecNumber>
    </recommendedName>
</protein>
<feature type="region of interest" description="Disordered" evidence="11">
    <location>
        <begin position="788"/>
        <end position="826"/>
    </location>
</feature>
<dbReference type="EC" id="2.3.2.31" evidence="3"/>
<feature type="compositionally biased region" description="Basic and acidic residues" evidence="11">
    <location>
        <begin position="1305"/>
        <end position="1316"/>
    </location>
</feature>
<evidence type="ECO:0000256" key="11">
    <source>
        <dbReference type="SAM" id="MobiDB-lite"/>
    </source>
</evidence>
<evidence type="ECO:0000313" key="15">
    <source>
        <dbReference type="Proteomes" id="UP000735302"/>
    </source>
</evidence>
<feature type="region of interest" description="Disordered" evidence="11">
    <location>
        <begin position="578"/>
        <end position="631"/>
    </location>
</feature>
<evidence type="ECO:0000256" key="7">
    <source>
        <dbReference type="ARBA" id="ARBA00022771"/>
    </source>
</evidence>
<dbReference type="Proteomes" id="UP000735302">
    <property type="component" value="Unassembled WGS sequence"/>
</dbReference>
<dbReference type="Gene3D" id="1.20.120.1750">
    <property type="match status" value="1"/>
</dbReference>
<proteinExistence type="inferred from homology"/>
<feature type="region of interest" description="Disordered" evidence="11">
    <location>
        <begin position="672"/>
        <end position="712"/>
    </location>
</feature>
<dbReference type="EMBL" id="BLXT01005203">
    <property type="protein sequence ID" value="GFO20846.1"/>
    <property type="molecule type" value="Genomic_DNA"/>
</dbReference>
<name>A0AAV4BBW2_9GAST</name>
<feature type="compositionally biased region" description="Polar residues" evidence="11">
    <location>
        <begin position="794"/>
        <end position="807"/>
    </location>
</feature>
<dbReference type="InterPro" id="IPR002867">
    <property type="entry name" value="IBR_dom"/>
</dbReference>
<feature type="domain" description="RING-type" evidence="12">
    <location>
        <begin position="1"/>
        <end position="47"/>
    </location>
</feature>
<dbReference type="InterPro" id="IPR013083">
    <property type="entry name" value="Znf_RING/FYVE/PHD"/>
</dbReference>
<evidence type="ECO:0000256" key="3">
    <source>
        <dbReference type="ARBA" id="ARBA00012251"/>
    </source>
</evidence>